<dbReference type="Gene3D" id="3.30.420.40">
    <property type="match status" value="2"/>
</dbReference>
<dbReference type="InterPro" id="IPR018485">
    <property type="entry name" value="FGGY_C"/>
</dbReference>
<organism evidence="24 25">
    <name type="scientific">Labeo rohita</name>
    <name type="common">Indian major carp</name>
    <name type="synonym">Cyprinus rohita</name>
    <dbReference type="NCBI Taxonomy" id="84645"/>
    <lineage>
        <taxon>Eukaryota</taxon>
        <taxon>Metazoa</taxon>
        <taxon>Chordata</taxon>
        <taxon>Craniata</taxon>
        <taxon>Vertebrata</taxon>
        <taxon>Euteleostomi</taxon>
        <taxon>Actinopterygii</taxon>
        <taxon>Neopterygii</taxon>
        <taxon>Teleostei</taxon>
        <taxon>Ostariophysi</taxon>
        <taxon>Cypriniformes</taxon>
        <taxon>Cyprinidae</taxon>
        <taxon>Labeoninae</taxon>
        <taxon>Labeonini</taxon>
        <taxon>Labeo</taxon>
    </lineage>
</organism>
<dbReference type="GO" id="GO:0004370">
    <property type="term" value="F:glycerol kinase activity"/>
    <property type="evidence" value="ECO:0007669"/>
    <property type="project" value="UniProtKB-EC"/>
</dbReference>
<dbReference type="Proteomes" id="UP000290572">
    <property type="component" value="Unassembled WGS sequence"/>
</dbReference>
<comment type="similarity">
    <text evidence="15">Belongs to the SDS22 family.</text>
</comment>
<sequence>MGTQRNGFSKRETFILAVDVGTTSIRCHVYDKSASIRGSCSTKVSLLYPQPGWVEIDPDDLWKGFVTVVKGAVQDSGLQMCQMESLGISTQRATFMTWDRNTGEPFHNFITWQDLRAAELVKSWNRSCTMKTVHGVMKMLHFLTRQKRFLAASLVVFTTQHVSLRLVWALNNIPQLRQAVEDDSCYFGTIDTWLLYKLTKGLVHATDYSNASATAIFDSYQMCWSGFLCSLLSIPLSILPSVQNTSHKFGTCDPSIFGVPIPIMSLMADQQAAMFGECCFDIGDVKITMGTGTFMDINTGNKPHTSVAGLYPLVGWKIGADVVYLAEGNAAGTGAAIKWAQDLELFSDVKETEAIATSVKDSDGVYFVPSFSGLQAPLNDPKACASFMGLKPSTTKKHLVRAILESIAFRNKQLFDVMLRETRIPITKIRADGGVCTNNFIMQLTADLLGRKIERPSHFDMSCLGAAFVAGLGTVDRRGESEESGDDETKRKSLNGEVDSLQAPSTVPEESPVDMDTITLDPDEEDVDLVHCRIGKIEGLEVLRKAKTISLRQNLIKRIENLDSLVSLRELDLYDNQIRKLENLQALTELEQLDVSFNLLRKIEGLECLTKIKKLFLLHNKITSIANLDQMASLQMLELGSNRIRVIENLDSLSSLESLFLGTNKITQLQNLDGLHSLTVLSIQSNRITKLEGLQNLVNLRELYLSHNGIEVIEGLENNKKLTTLDIAANRIKKIENISHLTDLKEFWMNDNQIDNWADLDELKNAKGLETVYLERNPLQKDPQYRRKIMLALPSVRQIDATFIRF</sequence>
<evidence type="ECO:0000256" key="10">
    <source>
        <dbReference type="ARBA" id="ARBA00022741"/>
    </source>
</evidence>
<dbReference type="InterPro" id="IPR001611">
    <property type="entry name" value="Leu-rich_rpt"/>
</dbReference>
<accession>A0A498MYH9</accession>
<dbReference type="FunFam" id="3.30.420.40:FF:000104">
    <property type="entry name" value="putative glycerol kinase 5"/>
    <property type="match status" value="1"/>
</dbReference>
<evidence type="ECO:0000256" key="1">
    <source>
        <dbReference type="ARBA" id="ARBA00004123"/>
    </source>
</evidence>
<feature type="domain" description="U2A'/phosphoprotein 32 family A C-terminal" evidence="23">
    <location>
        <begin position="782"/>
        <end position="800"/>
    </location>
</feature>
<keyword evidence="7" id="KW-0433">Leucine-rich repeat</keyword>
<comment type="subcellular location">
    <subcellularLocation>
        <location evidence="2">Cytoplasm</location>
    </subcellularLocation>
    <subcellularLocation>
        <location evidence="1">Nucleus</location>
    </subcellularLocation>
</comment>
<dbReference type="FunFam" id="3.30.420.40:FF:000102">
    <property type="entry name" value="Putative glycerol kinase 5"/>
    <property type="match status" value="1"/>
</dbReference>
<evidence type="ECO:0000256" key="6">
    <source>
        <dbReference type="ARBA" id="ARBA00022490"/>
    </source>
</evidence>
<dbReference type="GO" id="GO:0005739">
    <property type="term" value="C:mitochondrion"/>
    <property type="evidence" value="ECO:0007669"/>
    <property type="project" value="TreeGrafter"/>
</dbReference>
<evidence type="ECO:0000256" key="21">
    <source>
        <dbReference type="RuleBase" id="RU003733"/>
    </source>
</evidence>
<dbReference type="InterPro" id="IPR037444">
    <property type="entry name" value="GK5"/>
</dbReference>
<evidence type="ECO:0000256" key="11">
    <source>
        <dbReference type="ARBA" id="ARBA00022777"/>
    </source>
</evidence>
<keyword evidence="6" id="KW-0963">Cytoplasm</keyword>
<dbReference type="PROSITE" id="PS00445">
    <property type="entry name" value="FGGY_KINASES_2"/>
    <property type="match status" value="1"/>
</dbReference>
<dbReference type="EC" id="2.7.1.30" evidence="5"/>
<dbReference type="SUPFAM" id="SSF53067">
    <property type="entry name" value="Actin-like ATPase domain"/>
    <property type="match status" value="2"/>
</dbReference>
<dbReference type="InterPro" id="IPR003603">
    <property type="entry name" value="U2A'_phosphoprotein32A_C"/>
</dbReference>
<dbReference type="GO" id="GO:0046167">
    <property type="term" value="P:glycerol-3-phosphate biosynthetic process"/>
    <property type="evidence" value="ECO:0007669"/>
    <property type="project" value="TreeGrafter"/>
</dbReference>
<proteinExistence type="evidence at protein level"/>
<keyword evidence="14" id="KW-0539">Nucleus</keyword>
<keyword evidence="9" id="KW-0677">Repeat</keyword>
<name>A0A498MYH9_LABRO</name>
<dbReference type="InterPro" id="IPR003591">
    <property type="entry name" value="Leu-rich_rpt_typical-subtyp"/>
</dbReference>
<evidence type="ECO:0000313" key="24">
    <source>
        <dbReference type="EMBL" id="RXN25850.1"/>
    </source>
</evidence>
<dbReference type="SMART" id="SM00365">
    <property type="entry name" value="LRR_SD22"/>
    <property type="match status" value="10"/>
</dbReference>
<comment type="function">
    <text evidence="19">Skin-specific kinase that plays a key role in glycerol metabolism, catalyzing its phosphorylation to produce sn-glycerol 3-phosphate. Involved in skin-specific regulation of sterol regulatory element-binding protein (SREBP) processing and lipid biosynthesis.</text>
</comment>
<dbReference type="GO" id="GO:0006641">
    <property type="term" value="P:triglyceride metabolic process"/>
    <property type="evidence" value="ECO:0007669"/>
    <property type="project" value="TreeGrafter"/>
</dbReference>
<evidence type="ECO:0000256" key="14">
    <source>
        <dbReference type="ARBA" id="ARBA00023242"/>
    </source>
</evidence>
<evidence type="ECO:0000256" key="16">
    <source>
        <dbReference type="ARBA" id="ARBA00023476"/>
    </source>
</evidence>
<evidence type="ECO:0007829" key="26">
    <source>
        <dbReference type="PeptideAtlas" id="A0A498MYH9"/>
    </source>
</evidence>
<dbReference type="Pfam" id="PF02782">
    <property type="entry name" value="FGGY_C"/>
    <property type="match status" value="1"/>
</dbReference>
<comment type="caution">
    <text evidence="24">The sequence shown here is derived from an EMBL/GenBank/DDBJ whole genome shotgun (WGS) entry which is preliminary data.</text>
</comment>
<dbReference type="SMART" id="SM00446">
    <property type="entry name" value="LRRcap"/>
    <property type="match status" value="1"/>
</dbReference>
<evidence type="ECO:0000256" key="13">
    <source>
        <dbReference type="ARBA" id="ARBA00022840"/>
    </source>
</evidence>
<evidence type="ECO:0000256" key="20">
    <source>
        <dbReference type="ARBA" id="ARBA00047192"/>
    </source>
</evidence>
<dbReference type="EMBL" id="QBIY01012274">
    <property type="protein sequence ID" value="RXN25850.1"/>
    <property type="molecule type" value="Genomic_DNA"/>
</dbReference>
<dbReference type="InterPro" id="IPR043129">
    <property type="entry name" value="ATPase_NBD"/>
</dbReference>
<dbReference type="InterPro" id="IPR018484">
    <property type="entry name" value="FGGY_N"/>
</dbReference>
<dbReference type="FunFam" id="3.80.10.10:FF:000055">
    <property type="entry name" value="Protein phosphatase 1 regulatory subunit 7"/>
    <property type="match status" value="1"/>
</dbReference>
<dbReference type="Pfam" id="PF00370">
    <property type="entry name" value="FGGY_N"/>
    <property type="match status" value="1"/>
</dbReference>
<dbReference type="PROSITE" id="PS51450">
    <property type="entry name" value="LRR"/>
    <property type="match status" value="9"/>
</dbReference>
<evidence type="ECO:0000256" key="17">
    <source>
        <dbReference type="ARBA" id="ARBA00031020"/>
    </source>
</evidence>
<reference evidence="24 25" key="1">
    <citation type="submission" date="2018-03" db="EMBL/GenBank/DDBJ databases">
        <title>Draft genome sequence of Rohu Carp (Labeo rohita).</title>
        <authorList>
            <person name="Das P."/>
            <person name="Kushwaha B."/>
            <person name="Joshi C.G."/>
            <person name="Kumar D."/>
            <person name="Nagpure N.S."/>
            <person name="Sahoo L."/>
            <person name="Das S.P."/>
            <person name="Bit A."/>
            <person name="Patnaik S."/>
            <person name="Meher P.K."/>
            <person name="Jayasankar P."/>
            <person name="Koringa P.G."/>
            <person name="Patel N.V."/>
            <person name="Hinsu A.T."/>
            <person name="Kumar R."/>
            <person name="Pandey M."/>
            <person name="Agarwal S."/>
            <person name="Srivastava S."/>
            <person name="Singh M."/>
            <person name="Iquebal M.A."/>
            <person name="Jaiswal S."/>
            <person name="Angadi U.B."/>
            <person name="Kumar N."/>
            <person name="Raza M."/>
            <person name="Shah T.M."/>
            <person name="Rai A."/>
            <person name="Jena J.K."/>
        </authorList>
    </citation>
    <scope>NUCLEOTIDE SEQUENCE [LARGE SCALE GENOMIC DNA]</scope>
    <source>
        <strain evidence="24">DASCIFA01</strain>
        <tissue evidence="24">Testis</tissue>
    </source>
</reference>
<dbReference type="InterPro" id="IPR032675">
    <property type="entry name" value="LRR_dom_sf"/>
</dbReference>
<gene>
    <name evidence="24" type="ORF">ROHU_021197</name>
</gene>
<dbReference type="FunFam" id="3.80.10.10:FF:000127">
    <property type="entry name" value="protein phosphatase 1 regulatory subunit 7 isoform X2"/>
    <property type="match status" value="1"/>
</dbReference>
<dbReference type="InterPro" id="IPR018483">
    <property type="entry name" value="Carb_kinase_FGGY_CS"/>
</dbReference>
<dbReference type="GO" id="GO:0005634">
    <property type="term" value="C:nucleus"/>
    <property type="evidence" value="ECO:0007669"/>
    <property type="project" value="UniProtKB-SubCell"/>
</dbReference>
<keyword evidence="11 21" id="KW-0418">Kinase</keyword>
<comment type="pathway">
    <text evidence="3">Polyol metabolism; glycerol degradation via glycerol kinase pathway; sn-glycerol 3-phosphate from glycerol: step 1/1.</text>
</comment>
<evidence type="ECO:0000256" key="18">
    <source>
        <dbReference type="ARBA" id="ARBA00033026"/>
    </source>
</evidence>
<evidence type="ECO:0000256" key="9">
    <source>
        <dbReference type="ARBA" id="ARBA00022737"/>
    </source>
</evidence>
<dbReference type="SMART" id="SM00369">
    <property type="entry name" value="LRR_TYP"/>
    <property type="match status" value="6"/>
</dbReference>
<evidence type="ECO:0000256" key="7">
    <source>
        <dbReference type="ARBA" id="ARBA00022614"/>
    </source>
</evidence>
<evidence type="ECO:0000256" key="3">
    <source>
        <dbReference type="ARBA" id="ARBA00005190"/>
    </source>
</evidence>
<evidence type="ECO:0000256" key="8">
    <source>
        <dbReference type="ARBA" id="ARBA00022679"/>
    </source>
</evidence>
<keyword evidence="25" id="KW-1185">Reference proteome</keyword>
<keyword evidence="13" id="KW-0067">ATP-binding</keyword>
<dbReference type="PANTHER" id="PTHR10196:SF68">
    <property type="entry name" value="GLYCEROL KINASE 5-RELATED"/>
    <property type="match status" value="1"/>
</dbReference>
<dbReference type="UniPathway" id="UPA00618">
    <property type="reaction ID" value="UER00672"/>
</dbReference>
<dbReference type="SUPFAM" id="SSF52058">
    <property type="entry name" value="L domain-like"/>
    <property type="match status" value="1"/>
</dbReference>
<keyword evidence="12" id="KW-0319">Glycerol metabolism</keyword>
<dbReference type="Pfam" id="PF14580">
    <property type="entry name" value="LRR_9"/>
    <property type="match status" value="2"/>
</dbReference>
<dbReference type="GO" id="GO:0005524">
    <property type="term" value="F:ATP binding"/>
    <property type="evidence" value="ECO:0007669"/>
    <property type="project" value="UniProtKB-KW"/>
</dbReference>
<dbReference type="Gene3D" id="3.80.10.10">
    <property type="entry name" value="Ribonuclease Inhibitor"/>
    <property type="match status" value="2"/>
</dbReference>
<evidence type="ECO:0000256" key="22">
    <source>
        <dbReference type="SAM" id="MobiDB-lite"/>
    </source>
</evidence>
<evidence type="ECO:0000256" key="15">
    <source>
        <dbReference type="ARBA" id="ARBA00023460"/>
    </source>
</evidence>
<dbReference type="AlphaFoldDB" id="A0A498MYH9"/>
<dbReference type="GO" id="GO:0019563">
    <property type="term" value="P:glycerol catabolic process"/>
    <property type="evidence" value="ECO:0007669"/>
    <property type="project" value="UniProtKB-UniPathway"/>
</dbReference>
<dbReference type="PANTHER" id="PTHR10196">
    <property type="entry name" value="SUGAR KINASE"/>
    <property type="match status" value="1"/>
</dbReference>
<protein>
    <recommendedName>
        <fullName evidence="20">Glycerol kinase 5</fullName>
        <ecNumber evidence="5">2.7.1.30</ecNumber>
    </recommendedName>
    <alternativeName>
        <fullName evidence="18">ATP:glycerol 3-phosphotransferase 5</fullName>
    </alternativeName>
    <alternativeName>
        <fullName evidence="17">Protein phosphatase 1 regulatory subunit 22</fullName>
    </alternativeName>
    <alternativeName>
        <fullName evidence="16">Protein phosphatase 1 regulatory subunit 7</fullName>
    </alternativeName>
</protein>
<evidence type="ECO:0000256" key="4">
    <source>
        <dbReference type="ARBA" id="ARBA00009156"/>
    </source>
</evidence>
<keyword evidence="26" id="KW-1267">Proteomics identification</keyword>
<dbReference type="STRING" id="84645.A0A498MYH9"/>
<dbReference type="CDD" id="cd07793">
    <property type="entry name" value="ASKHA_NBD_FGGY_GK5-like"/>
    <property type="match status" value="1"/>
</dbReference>
<keyword evidence="10" id="KW-0547">Nucleotide-binding</keyword>
<evidence type="ECO:0000259" key="23">
    <source>
        <dbReference type="SMART" id="SM00446"/>
    </source>
</evidence>
<evidence type="ECO:0000256" key="5">
    <source>
        <dbReference type="ARBA" id="ARBA00012099"/>
    </source>
</evidence>
<feature type="compositionally biased region" description="Basic and acidic residues" evidence="22">
    <location>
        <begin position="477"/>
        <end position="491"/>
    </location>
</feature>
<comment type="similarity">
    <text evidence="4 21">Belongs to the FGGY kinase family.</text>
</comment>
<feature type="region of interest" description="Disordered" evidence="22">
    <location>
        <begin position="477"/>
        <end position="515"/>
    </location>
</feature>
<keyword evidence="8 21" id="KW-0808">Transferase</keyword>
<evidence type="ECO:0000256" key="12">
    <source>
        <dbReference type="ARBA" id="ARBA00022798"/>
    </source>
</evidence>
<evidence type="ECO:0000313" key="25">
    <source>
        <dbReference type="Proteomes" id="UP000290572"/>
    </source>
</evidence>
<evidence type="ECO:0000256" key="19">
    <source>
        <dbReference type="ARBA" id="ARBA00045165"/>
    </source>
</evidence>
<evidence type="ECO:0000256" key="2">
    <source>
        <dbReference type="ARBA" id="ARBA00004496"/>
    </source>
</evidence>